<feature type="transmembrane region" description="Helical" evidence="1">
    <location>
        <begin position="103"/>
        <end position="129"/>
    </location>
</feature>
<feature type="transmembrane region" description="Helical" evidence="1">
    <location>
        <begin position="141"/>
        <end position="159"/>
    </location>
</feature>
<comment type="caution">
    <text evidence="2">The sequence shown here is derived from an EMBL/GenBank/DDBJ whole genome shotgun (WGS) entry which is preliminary data.</text>
</comment>
<keyword evidence="1" id="KW-0472">Membrane</keyword>
<evidence type="ECO:0000313" key="2">
    <source>
        <dbReference type="EMBL" id="TKR72582.1"/>
    </source>
</evidence>
<keyword evidence="1" id="KW-1133">Transmembrane helix</keyword>
<evidence type="ECO:0000313" key="3">
    <source>
        <dbReference type="Proteomes" id="UP000298663"/>
    </source>
</evidence>
<keyword evidence="3" id="KW-1185">Reference proteome</keyword>
<reference evidence="2 3" key="1">
    <citation type="journal article" date="2015" name="Genome Biol.">
        <title>Comparative genomics of Steinernema reveals deeply conserved gene regulatory networks.</title>
        <authorList>
            <person name="Dillman A.R."/>
            <person name="Macchietto M."/>
            <person name="Porter C.F."/>
            <person name="Rogers A."/>
            <person name="Williams B."/>
            <person name="Antoshechkin I."/>
            <person name="Lee M.M."/>
            <person name="Goodwin Z."/>
            <person name="Lu X."/>
            <person name="Lewis E.E."/>
            <person name="Goodrich-Blair H."/>
            <person name="Stock S.P."/>
            <person name="Adams B.J."/>
            <person name="Sternberg P.W."/>
            <person name="Mortazavi A."/>
        </authorList>
    </citation>
    <scope>NUCLEOTIDE SEQUENCE [LARGE SCALE GENOMIC DNA]</scope>
    <source>
        <strain evidence="2 3">ALL</strain>
    </source>
</reference>
<sequence>MFANEQNIELIEVGQVRVDKPHLKPPTCCCCLPVTTGAFIIAVLVFLVAGYTILGAVICLSYKKHHNYEKILFILLILLLLAICFFSLLAIAAIFIYSRHRRFLPFLVILHLLRAITSGIFVLSALICVTCVHDGEKSRDFWLRILISSAIALLFSIWFTQVVDQCYDYLKKRDALMEKVTGETEFEP</sequence>
<gene>
    <name evidence="2" type="ORF">L596_020005</name>
</gene>
<dbReference type="EMBL" id="AZBU02000006">
    <property type="protein sequence ID" value="TKR72582.1"/>
    <property type="molecule type" value="Genomic_DNA"/>
</dbReference>
<accession>A0A4U5MSW7</accession>
<reference evidence="2 3" key="2">
    <citation type="journal article" date="2019" name="G3 (Bethesda)">
        <title>Hybrid Assembly of the Genome of the Entomopathogenic Nematode Steinernema carpocapsae Identifies the X-Chromosome.</title>
        <authorList>
            <person name="Serra L."/>
            <person name="Macchietto M."/>
            <person name="Macias-Munoz A."/>
            <person name="McGill C.J."/>
            <person name="Rodriguez I.M."/>
            <person name="Rodriguez B."/>
            <person name="Murad R."/>
            <person name="Mortazavi A."/>
        </authorList>
    </citation>
    <scope>NUCLEOTIDE SEQUENCE [LARGE SCALE GENOMIC DNA]</scope>
    <source>
        <strain evidence="2 3">ALL</strain>
    </source>
</reference>
<evidence type="ECO:0008006" key="4">
    <source>
        <dbReference type="Google" id="ProtNLM"/>
    </source>
</evidence>
<proteinExistence type="predicted"/>
<dbReference type="Proteomes" id="UP000298663">
    <property type="component" value="Unassembled WGS sequence"/>
</dbReference>
<name>A0A4U5MSW7_STECR</name>
<feature type="transmembrane region" description="Helical" evidence="1">
    <location>
        <begin position="72"/>
        <end position="97"/>
    </location>
</feature>
<dbReference type="AlphaFoldDB" id="A0A4U5MSW7"/>
<evidence type="ECO:0000256" key="1">
    <source>
        <dbReference type="SAM" id="Phobius"/>
    </source>
</evidence>
<organism evidence="2 3">
    <name type="scientific">Steinernema carpocapsae</name>
    <name type="common">Entomopathogenic nematode</name>
    <dbReference type="NCBI Taxonomy" id="34508"/>
    <lineage>
        <taxon>Eukaryota</taxon>
        <taxon>Metazoa</taxon>
        <taxon>Ecdysozoa</taxon>
        <taxon>Nematoda</taxon>
        <taxon>Chromadorea</taxon>
        <taxon>Rhabditida</taxon>
        <taxon>Tylenchina</taxon>
        <taxon>Panagrolaimomorpha</taxon>
        <taxon>Strongyloidoidea</taxon>
        <taxon>Steinernematidae</taxon>
        <taxon>Steinernema</taxon>
    </lineage>
</organism>
<protein>
    <recommendedName>
        <fullName evidence="4">MARVEL domain-containing protein</fullName>
    </recommendedName>
</protein>
<keyword evidence="1" id="KW-0812">Transmembrane</keyword>
<feature type="transmembrane region" description="Helical" evidence="1">
    <location>
        <begin position="39"/>
        <end position="60"/>
    </location>
</feature>